<accession>X1N3U0</accession>
<dbReference type="EMBL" id="BARV01026203">
    <property type="protein sequence ID" value="GAI38248.1"/>
    <property type="molecule type" value="Genomic_DNA"/>
</dbReference>
<comment type="caution">
    <text evidence="1">The sequence shown here is derived from an EMBL/GenBank/DDBJ whole genome shotgun (WGS) entry which is preliminary data.</text>
</comment>
<reference evidence="1" key="1">
    <citation type="journal article" date="2014" name="Front. Microbiol.">
        <title>High frequency of phylogenetically diverse reductive dehalogenase-homologous genes in deep subseafloor sedimentary metagenomes.</title>
        <authorList>
            <person name="Kawai M."/>
            <person name="Futagami T."/>
            <person name="Toyoda A."/>
            <person name="Takaki Y."/>
            <person name="Nishi S."/>
            <person name="Hori S."/>
            <person name="Arai W."/>
            <person name="Tsubouchi T."/>
            <person name="Morono Y."/>
            <person name="Uchiyama I."/>
            <person name="Ito T."/>
            <person name="Fujiyama A."/>
            <person name="Inagaki F."/>
            <person name="Takami H."/>
        </authorList>
    </citation>
    <scope>NUCLEOTIDE SEQUENCE</scope>
    <source>
        <strain evidence="1">Expedition CK06-06</strain>
    </source>
</reference>
<evidence type="ECO:0000313" key="1">
    <source>
        <dbReference type="EMBL" id="GAI38248.1"/>
    </source>
</evidence>
<name>X1N3U0_9ZZZZ</name>
<protein>
    <submittedName>
        <fullName evidence="1">Uncharacterized protein</fullName>
    </submittedName>
</protein>
<sequence>MRCDTNPNLKTNAVLPPLQSVVSDSDVWNESSLDPKLPKHCVSNDCVSNGCSINTGPWGLSRNTQGFSNTLPNSIAYTRKGYAQGLLNFESACERIKARRYTPSYVFFEKDLEDGSTVIVKSKTAIRGNDVYRARVWNRHKELLSFCKSNDKISYIIPCASGGHTCNIIKTTLTVTPPSHPDGGWDRDEFNSYYMDYFYDLYVKRIRNAFPGVVVAKTLEVSTKKLRGCFHINVILMFPNHR</sequence>
<organism evidence="1">
    <name type="scientific">marine sediment metagenome</name>
    <dbReference type="NCBI Taxonomy" id="412755"/>
    <lineage>
        <taxon>unclassified sequences</taxon>
        <taxon>metagenomes</taxon>
        <taxon>ecological metagenomes</taxon>
    </lineage>
</organism>
<feature type="non-terminal residue" evidence="1">
    <location>
        <position position="242"/>
    </location>
</feature>
<proteinExistence type="predicted"/>
<dbReference type="AlphaFoldDB" id="X1N3U0"/>
<gene>
    <name evidence="1" type="ORF">S06H3_42382</name>
</gene>